<comment type="catalytic activity">
    <reaction evidence="1">
        <text>ATP + protein L-histidine = ADP + protein N-phospho-L-histidine.</text>
        <dbReference type="EC" id="2.7.13.3"/>
    </reaction>
</comment>
<dbReference type="AlphaFoldDB" id="A0A521DC75"/>
<dbReference type="InterPro" id="IPR036097">
    <property type="entry name" value="HisK_dim/P_sf"/>
</dbReference>
<name>A0A521DC75_SACCC</name>
<dbReference type="PRINTS" id="PR00344">
    <property type="entry name" value="BCTRLSENSOR"/>
</dbReference>
<evidence type="ECO:0000256" key="3">
    <source>
        <dbReference type="ARBA" id="ARBA00022553"/>
    </source>
</evidence>
<evidence type="ECO:0000313" key="8">
    <source>
        <dbReference type="EMBL" id="SMO69404.1"/>
    </source>
</evidence>
<keyword evidence="5 8" id="KW-0418">Kinase</keyword>
<dbReference type="InterPro" id="IPR003594">
    <property type="entry name" value="HATPase_dom"/>
</dbReference>
<feature type="transmembrane region" description="Helical" evidence="6">
    <location>
        <begin position="148"/>
        <end position="172"/>
    </location>
</feature>
<dbReference type="GO" id="GO:0000155">
    <property type="term" value="F:phosphorelay sensor kinase activity"/>
    <property type="evidence" value="ECO:0007669"/>
    <property type="project" value="InterPro"/>
</dbReference>
<keyword evidence="6" id="KW-1133">Transmembrane helix</keyword>
<dbReference type="SMART" id="SM00387">
    <property type="entry name" value="HATPase_c"/>
    <property type="match status" value="1"/>
</dbReference>
<reference evidence="8 9" key="1">
    <citation type="submission" date="2017-05" db="EMBL/GenBank/DDBJ databases">
        <authorList>
            <person name="Varghese N."/>
            <person name="Submissions S."/>
        </authorList>
    </citation>
    <scope>NUCLEOTIDE SEQUENCE [LARGE SCALE GENOMIC DNA]</scope>
    <source>
        <strain evidence="8 9">DSM 27040</strain>
    </source>
</reference>
<dbReference type="SUPFAM" id="SSF47384">
    <property type="entry name" value="Homodimeric domain of signal transducing histidine kinase"/>
    <property type="match status" value="1"/>
</dbReference>
<protein>
    <recommendedName>
        <fullName evidence="2">histidine kinase</fullName>
        <ecNumber evidence="2">2.7.13.3</ecNumber>
    </recommendedName>
</protein>
<organism evidence="8 9">
    <name type="scientific">Saccharicrinis carchari</name>
    <dbReference type="NCBI Taxonomy" id="1168039"/>
    <lineage>
        <taxon>Bacteria</taxon>
        <taxon>Pseudomonadati</taxon>
        <taxon>Bacteroidota</taxon>
        <taxon>Bacteroidia</taxon>
        <taxon>Marinilabiliales</taxon>
        <taxon>Marinilabiliaceae</taxon>
        <taxon>Saccharicrinis</taxon>
    </lineage>
</organism>
<keyword evidence="6" id="KW-0472">Membrane</keyword>
<sequence>MKIDKQSLLAITTFILLLMLIGIQFIFLVRAAKLEQKHFNHRVVLALSESRNEIARAANACQYMNNYVCGKQCTKDMATVNSQKADSIIRSNLAIHKINLDYTFEFVNIEKEGNAKSDVSCYEQSLNGLLAQNGIKLLITFPEQSQFIFAQAGTLFYISIAVIVFVMISFVFTSRLFSNQKRILSNTKDFIDNMVHEFQTPVANIKLASSLIKKNINTDFNGEKINNYTHLIQDENNKIKNHVADILRVADMIGSKKEMADVNMHQLIHDCTNIFRETINRAGGSLSLDLKANDCVVRGKKEYLHHALCNLLDNAIKYSRYEPDIKISTINKKKKMYLAISDKGIGIDPENHKNIFEKYFRVTNGNIHDTKGFGLGLDFVKTVVLQHGGRIHINSQLNKGSTFTLVFKVITL</sequence>
<dbReference type="InterPro" id="IPR004358">
    <property type="entry name" value="Sig_transdc_His_kin-like_C"/>
</dbReference>
<keyword evidence="4" id="KW-0808">Transferase</keyword>
<dbReference type="EC" id="2.7.13.3" evidence="2"/>
<dbReference type="SUPFAM" id="SSF55874">
    <property type="entry name" value="ATPase domain of HSP90 chaperone/DNA topoisomerase II/histidine kinase"/>
    <property type="match status" value="1"/>
</dbReference>
<gene>
    <name evidence="8" type="ORF">SAMN06265379_10560</name>
</gene>
<dbReference type="InterPro" id="IPR036890">
    <property type="entry name" value="HATPase_C_sf"/>
</dbReference>
<evidence type="ECO:0000313" key="9">
    <source>
        <dbReference type="Proteomes" id="UP000319040"/>
    </source>
</evidence>
<evidence type="ECO:0000256" key="5">
    <source>
        <dbReference type="ARBA" id="ARBA00022777"/>
    </source>
</evidence>
<dbReference type="CDD" id="cd00082">
    <property type="entry name" value="HisKA"/>
    <property type="match status" value="1"/>
</dbReference>
<keyword evidence="9" id="KW-1185">Reference proteome</keyword>
<dbReference type="Pfam" id="PF02518">
    <property type="entry name" value="HATPase_c"/>
    <property type="match status" value="1"/>
</dbReference>
<evidence type="ECO:0000259" key="7">
    <source>
        <dbReference type="PROSITE" id="PS50109"/>
    </source>
</evidence>
<proteinExistence type="predicted"/>
<dbReference type="Pfam" id="PF00512">
    <property type="entry name" value="HisKA"/>
    <property type="match status" value="1"/>
</dbReference>
<dbReference type="CDD" id="cd00075">
    <property type="entry name" value="HATPase"/>
    <property type="match status" value="1"/>
</dbReference>
<keyword evidence="3" id="KW-0597">Phosphoprotein</keyword>
<keyword evidence="6" id="KW-0812">Transmembrane</keyword>
<dbReference type="InterPro" id="IPR005467">
    <property type="entry name" value="His_kinase_dom"/>
</dbReference>
<dbReference type="RefSeq" id="WP_142533521.1">
    <property type="nucleotide sequence ID" value="NZ_FXTB01000005.1"/>
</dbReference>
<feature type="domain" description="Histidine kinase" evidence="7">
    <location>
        <begin position="193"/>
        <end position="411"/>
    </location>
</feature>
<dbReference type="PROSITE" id="PS50109">
    <property type="entry name" value="HIS_KIN"/>
    <property type="match status" value="1"/>
</dbReference>
<dbReference type="Proteomes" id="UP000319040">
    <property type="component" value="Unassembled WGS sequence"/>
</dbReference>
<dbReference type="PANTHER" id="PTHR43547:SF2">
    <property type="entry name" value="HYBRID SIGNAL TRANSDUCTION HISTIDINE KINASE C"/>
    <property type="match status" value="1"/>
</dbReference>
<dbReference type="Gene3D" id="1.10.287.130">
    <property type="match status" value="1"/>
</dbReference>
<dbReference type="InterPro" id="IPR003661">
    <property type="entry name" value="HisK_dim/P_dom"/>
</dbReference>
<dbReference type="EMBL" id="FXTB01000005">
    <property type="protein sequence ID" value="SMO69404.1"/>
    <property type="molecule type" value="Genomic_DNA"/>
</dbReference>
<dbReference type="PANTHER" id="PTHR43547">
    <property type="entry name" value="TWO-COMPONENT HISTIDINE KINASE"/>
    <property type="match status" value="1"/>
</dbReference>
<dbReference type="OrthoDB" id="1933776at2"/>
<dbReference type="FunFam" id="3.30.565.10:FF:000006">
    <property type="entry name" value="Sensor histidine kinase WalK"/>
    <property type="match status" value="1"/>
</dbReference>
<evidence type="ECO:0000256" key="1">
    <source>
        <dbReference type="ARBA" id="ARBA00000085"/>
    </source>
</evidence>
<accession>A0A521DC75</accession>
<evidence type="ECO:0000256" key="2">
    <source>
        <dbReference type="ARBA" id="ARBA00012438"/>
    </source>
</evidence>
<evidence type="ECO:0000256" key="4">
    <source>
        <dbReference type="ARBA" id="ARBA00022679"/>
    </source>
</evidence>
<dbReference type="SMART" id="SM00388">
    <property type="entry name" value="HisKA"/>
    <property type="match status" value="1"/>
</dbReference>
<dbReference type="Gene3D" id="3.30.565.10">
    <property type="entry name" value="Histidine kinase-like ATPase, C-terminal domain"/>
    <property type="match status" value="1"/>
</dbReference>
<evidence type="ECO:0000256" key="6">
    <source>
        <dbReference type="SAM" id="Phobius"/>
    </source>
</evidence>